<sequence length="230" mass="26894">MDDRPHQFLEHDGCRLLLHSLSFLDLVTLLRKQVVSKQFKELCSKAITAKCGKDGPKPHNNETLRKAVKTYHDIRYDSDSNKEDMEDITCKYGYPTDSWNVSQVTDIHWEVGRFKCENMNAMFENALELNQDIGRWDVSNMRNMDAMYCGARKFNQDIGKLNVSNVESKNVMFKNARTFKRRWDVSNVIFIKGMFFYVLCFIKDKALSNPFFMSGNLLQNKVAFENIMLR</sequence>
<proteinExistence type="predicted"/>
<organism evidence="1 2">
    <name type="scientific">Nitzschia inconspicua</name>
    <dbReference type="NCBI Taxonomy" id="303405"/>
    <lineage>
        <taxon>Eukaryota</taxon>
        <taxon>Sar</taxon>
        <taxon>Stramenopiles</taxon>
        <taxon>Ochrophyta</taxon>
        <taxon>Bacillariophyta</taxon>
        <taxon>Bacillariophyceae</taxon>
        <taxon>Bacillariophycidae</taxon>
        <taxon>Bacillariales</taxon>
        <taxon>Bacillariaceae</taxon>
        <taxon>Nitzschia</taxon>
    </lineage>
</organism>
<dbReference type="EMBL" id="JAGRRH010000018">
    <property type="protein sequence ID" value="KAG7350132.1"/>
    <property type="molecule type" value="Genomic_DNA"/>
</dbReference>
<evidence type="ECO:0000313" key="2">
    <source>
        <dbReference type="Proteomes" id="UP000693970"/>
    </source>
</evidence>
<reference evidence="1" key="2">
    <citation type="submission" date="2021-04" db="EMBL/GenBank/DDBJ databases">
        <authorList>
            <person name="Podell S."/>
        </authorList>
    </citation>
    <scope>NUCLEOTIDE SEQUENCE</scope>
    <source>
        <strain evidence="1">Hildebrandi</strain>
    </source>
</reference>
<name>A0A9K3KUS7_9STRA</name>
<dbReference type="Pfam" id="PF03382">
    <property type="entry name" value="DUF285"/>
    <property type="match status" value="1"/>
</dbReference>
<protein>
    <submittedName>
        <fullName evidence="1">Fibronectin domain containing protein</fullName>
    </submittedName>
</protein>
<evidence type="ECO:0000313" key="1">
    <source>
        <dbReference type="EMBL" id="KAG7350132.1"/>
    </source>
</evidence>
<comment type="caution">
    <text evidence="1">The sequence shown here is derived from an EMBL/GenBank/DDBJ whole genome shotgun (WGS) entry which is preliminary data.</text>
</comment>
<accession>A0A9K3KUS7</accession>
<dbReference type="InterPro" id="IPR005046">
    <property type="entry name" value="DUF285"/>
</dbReference>
<keyword evidence="2" id="KW-1185">Reference proteome</keyword>
<gene>
    <name evidence="1" type="ORF">IV203_009492</name>
</gene>
<dbReference type="OrthoDB" id="198852at2759"/>
<dbReference type="Proteomes" id="UP000693970">
    <property type="component" value="Unassembled WGS sequence"/>
</dbReference>
<reference evidence="1" key="1">
    <citation type="journal article" date="2021" name="Sci. Rep.">
        <title>Diploid genomic architecture of Nitzschia inconspicua, an elite biomass production diatom.</title>
        <authorList>
            <person name="Oliver A."/>
            <person name="Podell S."/>
            <person name="Pinowska A."/>
            <person name="Traller J.C."/>
            <person name="Smith S.R."/>
            <person name="McClure R."/>
            <person name="Beliaev A."/>
            <person name="Bohutskyi P."/>
            <person name="Hill E.A."/>
            <person name="Rabines A."/>
            <person name="Zheng H."/>
            <person name="Allen L.Z."/>
            <person name="Kuo A."/>
            <person name="Grigoriev I.V."/>
            <person name="Allen A.E."/>
            <person name="Hazlebeck D."/>
            <person name="Allen E.E."/>
        </authorList>
    </citation>
    <scope>NUCLEOTIDE SEQUENCE</scope>
    <source>
        <strain evidence="1">Hildebrandi</strain>
    </source>
</reference>
<dbReference type="AlphaFoldDB" id="A0A9K3KUS7"/>